<dbReference type="Gene3D" id="2.60.40.3710">
    <property type="match status" value="1"/>
</dbReference>
<comment type="caution">
    <text evidence="3">The sequence shown here is derived from an EMBL/GenBank/DDBJ whole genome shotgun (WGS) entry which is preliminary data.</text>
</comment>
<dbReference type="Pfam" id="PF13517">
    <property type="entry name" value="FG-GAP_3"/>
    <property type="match status" value="7"/>
</dbReference>
<dbReference type="InterPro" id="IPR013517">
    <property type="entry name" value="FG-GAP"/>
</dbReference>
<evidence type="ECO:0000313" key="3">
    <source>
        <dbReference type="EMBL" id="MBD2715422.1"/>
    </source>
</evidence>
<dbReference type="Proteomes" id="UP000642468">
    <property type="component" value="Unassembled WGS sequence"/>
</dbReference>
<evidence type="ECO:0000256" key="1">
    <source>
        <dbReference type="ARBA" id="ARBA00022729"/>
    </source>
</evidence>
<dbReference type="SUPFAM" id="SSF81296">
    <property type="entry name" value="E set domains"/>
    <property type="match status" value="2"/>
</dbReference>
<dbReference type="EMBL" id="JACWZZ010000002">
    <property type="protein sequence ID" value="MBD2715422.1"/>
    <property type="molecule type" value="Genomic_DNA"/>
</dbReference>
<dbReference type="InterPro" id="IPR026444">
    <property type="entry name" value="Secre_tail"/>
</dbReference>
<dbReference type="Gene3D" id="2.30.30.100">
    <property type="match status" value="1"/>
</dbReference>
<name>A0ABR8JH63_9BACT</name>
<keyword evidence="1" id="KW-0732">Signal</keyword>
<keyword evidence="4" id="KW-1185">Reference proteome</keyword>
<dbReference type="PANTHER" id="PTHR46580">
    <property type="entry name" value="SENSOR KINASE-RELATED"/>
    <property type="match status" value="1"/>
</dbReference>
<evidence type="ECO:0000259" key="2">
    <source>
        <dbReference type="SMART" id="SM00429"/>
    </source>
</evidence>
<dbReference type="RefSeq" id="WP_190784429.1">
    <property type="nucleotide sequence ID" value="NZ_JACWZZ010000002.1"/>
</dbReference>
<reference evidence="3 4" key="1">
    <citation type="submission" date="2020-09" db="EMBL/GenBank/DDBJ databases">
        <authorList>
            <person name="Kim M.K."/>
        </authorList>
    </citation>
    <scope>NUCLEOTIDE SEQUENCE [LARGE SCALE GENOMIC DNA]</scope>
    <source>
        <strain evidence="3 4">BT646</strain>
    </source>
</reference>
<dbReference type="InterPro" id="IPR014756">
    <property type="entry name" value="Ig_E-set"/>
</dbReference>
<accession>A0ABR8JH63</accession>
<gene>
    <name evidence="3" type="ORF">IC231_10275</name>
</gene>
<dbReference type="CDD" id="cd00102">
    <property type="entry name" value="IPT"/>
    <property type="match status" value="1"/>
</dbReference>
<dbReference type="InterPro" id="IPR002909">
    <property type="entry name" value="IPT_dom"/>
</dbReference>
<feature type="domain" description="IPT/TIG" evidence="2">
    <location>
        <begin position="501"/>
        <end position="580"/>
    </location>
</feature>
<evidence type="ECO:0000313" key="4">
    <source>
        <dbReference type="Proteomes" id="UP000642468"/>
    </source>
</evidence>
<dbReference type="SMART" id="SM00429">
    <property type="entry name" value="IPT"/>
    <property type="match status" value="2"/>
</dbReference>
<dbReference type="Pfam" id="PF18962">
    <property type="entry name" value="Por_Secre_tail"/>
    <property type="match status" value="1"/>
</dbReference>
<dbReference type="Pfam" id="PF01833">
    <property type="entry name" value="TIG"/>
    <property type="match status" value="2"/>
</dbReference>
<dbReference type="NCBIfam" id="TIGR04183">
    <property type="entry name" value="Por_Secre_tail"/>
    <property type="match status" value="1"/>
</dbReference>
<dbReference type="Gene3D" id="2.130.10.130">
    <property type="entry name" value="Integrin alpha, N-terminal"/>
    <property type="match status" value="4"/>
</dbReference>
<proteinExistence type="predicted"/>
<dbReference type="SUPFAM" id="SSF69318">
    <property type="entry name" value="Integrin alpha N-terminal domain"/>
    <property type="match status" value="4"/>
</dbReference>
<dbReference type="Pfam" id="PF13205">
    <property type="entry name" value="Big_5"/>
    <property type="match status" value="3"/>
</dbReference>
<dbReference type="Gene3D" id="2.60.40.10">
    <property type="entry name" value="Immunoglobulins"/>
    <property type="match status" value="2"/>
</dbReference>
<dbReference type="InterPro" id="IPR028994">
    <property type="entry name" value="Integrin_alpha_N"/>
</dbReference>
<dbReference type="InterPro" id="IPR013783">
    <property type="entry name" value="Ig-like_fold"/>
</dbReference>
<protein>
    <submittedName>
        <fullName evidence="3">VCBS repeat-containing protein</fullName>
    </submittedName>
</protein>
<sequence length="1674" mass="169190">MILTPTFVFARRVSKPASRVIRSAKWGGLAAFLLLGQAGHGQNTVVSRAPARNATAAVRTAPVSATFAQAISSASAGNLRVFSSQRQGRRTGSVSGGGSRTLSFNPNYPLLPGELLSVSVPPTLLTASGGTPVTRQVYQFRAAAGGTSRGYFTDSTTIGQAGTRNVLLGDVDGDGDLDMVSVAGIFSARIRLNNGTGQFGAGSSVVVAGDPAGLALADVDNDGDLDLLATDAQNAAAAVCLNNGSGEFTGSVFGAQNVPVGPRPVSVATGDIDADGDLDFVTANESGNSASVSFNNGSGVFSAVTTVAVGQNPNTVTLADVDDDGDLDLLTTDGTSNTVSLRLNNGLGIFSGAGSVAVGTAPSDLALADFDADGDLDLLVTNAGSGTVSLRLNSGGGVFGGTTELALSGGSTPSALFIGDVDADSDLDFVVAQGTGGAVSTFKNNGSATFTLQNTPLVVAGLQSSGVTLGDVDGDLDLDVVAVDGGASTVVLGRNGQAPAPPRILSFAPGSAPAGSTVTITGTDFTSASAVTFNGTPATSFTVISANRLTVTVPAGATSGLLTVTTPLGVATSTTPFQLTLGIISTLPARNALNVSRDANPTLTFGQSLAPATGTGVRVFGSRLGGRKAGTATTSGTTFTFDPAQDFAPGELVSVTVPGTVQSSGGLQAQKQVLQFTAAAGGTGQANFTALPSTPVGYNPIQVVLADVTGDGTLDLLTTLAYHMTVQVGMGNGHFGAADTLAQFSNYLDPNGISPVDFDADGDLDLLTTFQTPYQGKATTTWVNNGSGAFTRRQTLTTGSSEGPAVGDVDGDGDLDFVVSASVGSTTEIFTGVNDGNGNFTLRALATGYASSEASYLALGDLDNDGDLDLVAGQNAISSLRIRLNDGQGNFSSPTEIMTGAYTEALQVADIDGDQDLDIIVSLFNSYSGNSNAVRIYLNNGQAAFSAGQVIPMGNNYAPSLATGDLDADGDLDLALCGVGSNSLGIYRNDGSGTFAPSSTLQGGWVAYGLTLGDVDGDADLDLVNVTANGQTLDVFLNQAPAPANLSFTPGTGPVGTSVIVTGTNFINVSKVEFNGLSAAYVVDSPTQLTATVPTGARTGPVRVTTGGGTVTSTAVFTVLVPTPPVVTSFSPARNDPAILRTAPVVVSFSQNITAATAGNLRVFGSQLRGQRPGTLTGAGTSTLTFRPTQNFAAGEQVSVSIPSSLQGPLGGSTVPQVLQFTVAASGTGRGQFVSRPNVATGAAPLEVAVADFNNDDLLDLLTVNTNSSTLSLRFGWGGGNFSGSTEVAVASVTRSVAVGDVDADGDLDLAVGSFNTANTVEILLNNGRGQFMAALPVPVGGGTYSLALADINSDGTLDLIASSTANSGVSLRFNDGQGHFSGTTNLPVSSCYGISTGDLDNDGDLDLVAITGGSASAVLFANDGEGNFTQSGFYLLGNNNTVWQGKVRMGDVDADGDLDFIVSTGQQVNSTIVLLRNNGNGTFATPEHLALNTTAHDAVLADVDADGDLDLISSNAYSLRLEVSLNNGTGTFSRGATLTVNGDPRALATGDLDRDGDLDLVTANPGTNTASVLLNGGTVLGATAGMASTAELQSYPNPAHGFFTLRLAPDLAARATQLVLLDALGRQVQAQSLSRLPAHGETEVDVRTLSPGLYLLRVQLRDGHQLTQNLMLE</sequence>
<dbReference type="PANTHER" id="PTHR46580:SF2">
    <property type="entry name" value="MAM DOMAIN-CONTAINING PROTEIN"/>
    <property type="match status" value="1"/>
</dbReference>
<dbReference type="InterPro" id="IPR032812">
    <property type="entry name" value="SbsA_Ig"/>
</dbReference>
<feature type="domain" description="IPT/TIG" evidence="2">
    <location>
        <begin position="1042"/>
        <end position="1120"/>
    </location>
</feature>
<organism evidence="3 4">
    <name type="scientific">Hymenobacter duratus</name>
    <dbReference type="NCBI Taxonomy" id="2771356"/>
    <lineage>
        <taxon>Bacteria</taxon>
        <taxon>Pseudomonadati</taxon>
        <taxon>Bacteroidota</taxon>
        <taxon>Cytophagia</taxon>
        <taxon>Cytophagales</taxon>
        <taxon>Hymenobacteraceae</taxon>
        <taxon>Hymenobacter</taxon>
    </lineage>
</organism>